<gene>
    <name evidence="1" type="ORF">DICVIV_13948</name>
</gene>
<sequence>MGVKIDGRQLHHLRFADDVFITPNIERAKQTLCTKKMHLKHCSHALEFKVMSWKWFDAILVYTLTSRALFTEVFLQKNRLEPL</sequence>
<dbReference type="EMBL" id="KN717812">
    <property type="protein sequence ID" value="KJH40124.1"/>
    <property type="molecule type" value="Genomic_DNA"/>
</dbReference>
<organism evidence="1 2">
    <name type="scientific">Dictyocaulus viviparus</name>
    <name type="common">Bovine lungworm</name>
    <dbReference type="NCBI Taxonomy" id="29172"/>
    <lineage>
        <taxon>Eukaryota</taxon>
        <taxon>Metazoa</taxon>
        <taxon>Ecdysozoa</taxon>
        <taxon>Nematoda</taxon>
        <taxon>Chromadorea</taxon>
        <taxon>Rhabditida</taxon>
        <taxon>Rhabditina</taxon>
        <taxon>Rhabditomorpha</taxon>
        <taxon>Strongyloidea</taxon>
        <taxon>Metastrongylidae</taxon>
        <taxon>Dictyocaulus</taxon>
    </lineage>
</organism>
<protein>
    <recommendedName>
        <fullName evidence="3">Reverse transcriptase domain-containing protein</fullName>
    </recommendedName>
</protein>
<accession>A0A0D8X912</accession>
<dbReference type="Proteomes" id="UP000053766">
    <property type="component" value="Unassembled WGS sequence"/>
</dbReference>
<keyword evidence="2" id="KW-1185">Reference proteome</keyword>
<evidence type="ECO:0000313" key="1">
    <source>
        <dbReference type="EMBL" id="KJH40124.1"/>
    </source>
</evidence>
<name>A0A0D8X912_DICVI</name>
<reference evidence="1 2" key="1">
    <citation type="submission" date="2013-11" db="EMBL/GenBank/DDBJ databases">
        <title>Draft genome of the bovine lungworm Dictyocaulus viviparus.</title>
        <authorList>
            <person name="Mitreva M."/>
        </authorList>
    </citation>
    <scope>NUCLEOTIDE SEQUENCE [LARGE SCALE GENOMIC DNA]</scope>
    <source>
        <strain evidence="1 2">HannoverDv2000</strain>
    </source>
</reference>
<feature type="non-terminal residue" evidence="1">
    <location>
        <position position="83"/>
    </location>
</feature>
<evidence type="ECO:0008006" key="3">
    <source>
        <dbReference type="Google" id="ProtNLM"/>
    </source>
</evidence>
<proteinExistence type="predicted"/>
<dbReference type="AlphaFoldDB" id="A0A0D8X912"/>
<evidence type="ECO:0000313" key="2">
    <source>
        <dbReference type="Proteomes" id="UP000053766"/>
    </source>
</evidence>
<reference evidence="2" key="2">
    <citation type="journal article" date="2016" name="Sci. Rep.">
        <title>Dictyocaulus viviparus genome, variome and transcriptome elucidate lungworm biology and support future intervention.</title>
        <authorList>
            <person name="McNulty S.N."/>
            <person name="Strube C."/>
            <person name="Rosa B.A."/>
            <person name="Martin J.C."/>
            <person name="Tyagi R."/>
            <person name="Choi Y.J."/>
            <person name="Wang Q."/>
            <person name="Hallsworth Pepin K."/>
            <person name="Zhang X."/>
            <person name="Ozersky P."/>
            <person name="Wilson R.K."/>
            <person name="Sternberg P.W."/>
            <person name="Gasser R.B."/>
            <person name="Mitreva M."/>
        </authorList>
    </citation>
    <scope>NUCLEOTIDE SEQUENCE [LARGE SCALE GENOMIC DNA]</scope>
    <source>
        <strain evidence="2">HannoverDv2000</strain>
    </source>
</reference>